<dbReference type="InterPro" id="IPR002300">
    <property type="entry name" value="aa-tRNA-synth_Ia"/>
</dbReference>
<accession>D4DT37</accession>
<dbReference type="GO" id="GO:0004822">
    <property type="term" value="F:isoleucine-tRNA ligase activity"/>
    <property type="evidence" value="ECO:0007669"/>
    <property type="project" value="UniProtKB-EC"/>
</dbReference>
<dbReference type="Proteomes" id="UP000005536">
    <property type="component" value="Unassembled WGS sequence"/>
</dbReference>
<evidence type="ECO:0000256" key="7">
    <source>
        <dbReference type="ARBA" id="ARBA00048359"/>
    </source>
</evidence>
<dbReference type="PANTHER" id="PTHR42765">
    <property type="entry name" value="SOLEUCYL-TRNA SYNTHETASE"/>
    <property type="match status" value="1"/>
</dbReference>
<keyword evidence="6" id="KW-0030">Aminoacyl-tRNA synthetase</keyword>
<dbReference type="GO" id="GO:0006428">
    <property type="term" value="P:isoleucyl-tRNA aminoacylation"/>
    <property type="evidence" value="ECO:0007669"/>
    <property type="project" value="TreeGrafter"/>
</dbReference>
<dbReference type="EMBL" id="ADBF01000229">
    <property type="protein sequence ID" value="EFE49038.1"/>
    <property type="molecule type" value="Genomic_DNA"/>
</dbReference>
<comment type="similarity">
    <text evidence="1">Belongs to the class-I aminoacyl-tRNA synthetase family. IleS type 1 subfamily.</text>
</comment>
<evidence type="ECO:0000256" key="3">
    <source>
        <dbReference type="ARBA" id="ARBA00022741"/>
    </source>
</evidence>
<evidence type="ECO:0000256" key="1">
    <source>
        <dbReference type="ARBA" id="ARBA00006887"/>
    </source>
</evidence>
<evidence type="ECO:0000256" key="2">
    <source>
        <dbReference type="ARBA" id="ARBA00022598"/>
    </source>
</evidence>
<dbReference type="EC" id="6.1.1.5" evidence="9"/>
<dbReference type="GO" id="GO:0005829">
    <property type="term" value="C:cytosol"/>
    <property type="evidence" value="ECO:0007669"/>
    <property type="project" value="TreeGrafter"/>
</dbReference>
<organism evidence="9 10">
    <name type="scientific">Neisseria elongata subsp. glycolytica ATCC 29315</name>
    <dbReference type="NCBI Taxonomy" id="546263"/>
    <lineage>
        <taxon>Bacteria</taxon>
        <taxon>Pseudomonadati</taxon>
        <taxon>Pseudomonadota</taxon>
        <taxon>Betaproteobacteria</taxon>
        <taxon>Neisseriales</taxon>
        <taxon>Neisseriaceae</taxon>
        <taxon>Neisseria</taxon>
    </lineage>
</organism>
<dbReference type="InterPro" id="IPR014729">
    <property type="entry name" value="Rossmann-like_a/b/a_fold"/>
</dbReference>
<dbReference type="GO" id="GO:0005524">
    <property type="term" value="F:ATP binding"/>
    <property type="evidence" value="ECO:0007669"/>
    <property type="project" value="UniProtKB-KW"/>
</dbReference>
<keyword evidence="3" id="KW-0547">Nucleotide-binding</keyword>
<gene>
    <name evidence="9" type="primary">ileS</name>
    <name evidence="9" type="ORF">NEIELOOT_02238</name>
</gene>
<evidence type="ECO:0000313" key="9">
    <source>
        <dbReference type="EMBL" id="EFE49038.1"/>
    </source>
</evidence>
<reference evidence="9 10" key="1">
    <citation type="submission" date="2010-02" db="EMBL/GenBank/DDBJ databases">
        <authorList>
            <person name="Weinstock G."/>
            <person name="Sodergren E."/>
            <person name="Clifton S."/>
            <person name="Fulton L."/>
            <person name="Fulton B."/>
            <person name="Courtney L."/>
            <person name="Fronick C."/>
            <person name="Harrison M."/>
            <person name="Strong C."/>
            <person name="Farmer C."/>
            <person name="Delahaunty K."/>
            <person name="Markovic C."/>
            <person name="Hall O."/>
            <person name="Minx P."/>
            <person name="Tomlinson C."/>
            <person name="Mitreva M."/>
            <person name="Nelson J."/>
            <person name="Hou S."/>
            <person name="Wollam A."/>
            <person name="Pepin K.H."/>
            <person name="Johnson M."/>
            <person name="Bhonagiri V."/>
            <person name="Zhang X."/>
            <person name="Suruliraj S."/>
            <person name="Warren W."/>
            <person name="Chinwalla A."/>
            <person name="Mardis E.R."/>
            <person name="Wilson R.K."/>
        </authorList>
    </citation>
    <scope>NUCLEOTIDE SEQUENCE [LARGE SCALE GENOMIC DNA]</scope>
    <source>
        <strain evidence="9 10">ATCC 29315</strain>
    </source>
</reference>
<keyword evidence="2 9" id="KW-0436">Ligase</keyword>
<dbReference type="AlphaFoldDB" id="D4DT37"/>
<dbReference type="Pfam" id="PF00133">
    <property type="entry name" value="tRNA-synt_1"/>
    <property type="match status" value="1"/>
</dbReference>
<evidence type="ECO:0000256" key="5">
    <source>
        <dbReference type="ARBA" id="ARBA00022917"/>
    </source>
</evidence>
<comment type="catalytic activity">
    <reaction evidence="7">
        <text>tRNA(Ile) + L-isoleucine + ATP = L-isoleucyl-tRNA(Ile) + AMP + diphosphate</text>
        <dbReference type="Rhea" id="RHEA:11060"/>
        <dbReference type="Rhea" id="RHEA-COMP:9666"/>
        <dbReference type="Rhea" id="RHEA-COMP:9695"/>
        <dbReference type="ChEBI" id="CHEBI:30616"/>
        <dbReference type="ChEBI" id="CHEBI:33019"/>
        <dbReference type="ChEBI" id="CHEBI:58045"/>
        <dbReference type="ChEBI" id="CHEBI:78442"/>
        <dbReference type="ChEBI" id="CHEBI:78528"/>
        <dbReference type="ChEBI" id="CHEBI:456215"/>
        <dbReference type="EC" id="6.1.1.5"/>
    </reaction>
</comment>
<dbReference type="PANTHER" id="PTHR42765:SF1">
    <property type="entry name" value="ISOLEUCINE--TRNA LIGASE, MITOCHONDRIAL"/>
    <property type="match status" value="1"/>
</dbReference>
<sequence length="140" mass="16337">MTDYRKTVNLLDTPFPMRGDLAKREPEWLKSWYEQKRYQKLREKMQGRPKFILHDGPPYANGDIHIGHAVNKILKDIILRSKTLAGFDAPYVPGWDCHGLPIEVMVEKLHGRDMPMAKFRELCRSYAAEQIARQKKTLSV</sequence>
<dbReference type="InterPro" id="IPR050081">
    <property type="entry name" value="Ile-tRNA_ligase"/>
</dbReference>
<feature type="domain" description="Aminoacyl-tRNA synthetase class Ia" evidence="8">
    <location>
        <begin position="28"/>
        <end position="138"/>
    </location>
</feature>
<dbReference type="PROSITE" id="PS00178">
    <property type="entry name" value="AA_TRNA_LIGASE_I"/>
    <property type="match status" value="1"/>
</dbReference>
<keyword evidence="4" id="KW-0067">ATP-binding</keyword>
<name>D4DT37_NEIEG</name>
<dbReference type="Gene3D" id="3.40.50.620">
    <property type="entry name" value="HUPs"/>
    <property type="match status" value="1"/>
</dbReference>
<comment type="caution">
    <text evidence="9">The sequence shown here is derived from an EMBL/GenBank/DDBJ whole genome shotgun (WGS) entry which is preliminary data.</text>
</comment>
<evidence type="ECO:0000256" key="4">
    <source>
        <dbReference type="ARBA" id="ARBA00022840"/>
    </source>
</evidence>
<protein>
    <submittedName>
        <fullName evidence="9">Isoleucine--tRNA ligase</fullName>
        <ecNumber evidence="9">6.1.1.5</ecNumber>
    </submittedName>
</protein>
<proteinExistence type="inferred from homology"/>
<dbReference type="InterPro" id="IPR001412">
    <property type="entry name" value="aa-tRNA-synth_I_CS"/>
</dbReference>
<evidence type="ECO:0000256" key="6">
    <source>
        <dbReference type="ARBA" id="ARBA00023146"/>
    </source>
</evidence>
<evidence type="ECO:0000259" key="8">
    <source>
        <dbReference type="Pfam" id="PF00133"/>
    </source>
</evidence>
<keyword evidence="5" id="KW-0648">Protein biosynthesis</keyword>
<dbReference type="SUPFAM" id="SSF52374">
    <property type="entry name" value="Nucleotidylyl transferase"/>
    <property type="match status" value="1"/>
</dbReference>
<evidence type="ECO:0000313" key="10">
    <source>
        <dbReference type="Proteomes" id="UP000005536"/>
    </source>
</evidence>